<dbReference type="EMBL" id="JAANES010000005">
    <property type="protein sequence ID" value="MBS3021107.1"/>
    <property type="molecule type" value="Genomic_DNA"/>
</dbReference>
<gene>
    <name evidence="2" type="ORF">DJFAAGMI_03871</name>
</gene>
<keyword evidence="3" id="KW-1185">Reference proteome</keyword>
<keyword evidence="1" id="KW-0732">Signal</keyword>
<protein>
    <submittedName>
        <fullName evidence="2">Uncharacterized protein</fullName>
    </submittedName>
</protein>
<dbReference type="PROSITE" id="PS51257">
    <property type="entry name" value="PROKAR_LIPOPROTEIN"/>
    <property type="match status" value="1"/>
</dbReference>
<feature type="signal peptide" evidence="1">
    <location>
        <begin position="1"/>
        <end position="23"/>
    </location>
</feature>
<name>A0ABS5LXR5_9BURK</name>
<evidence type="ECO:0000313" key="3">
    <source>
        <dbReference type="Proteomes" id="UP001647436"/>
    </source>
</evidence>
<evidence type="ECO:0000256" key="1">
    <source>
        <dbReference type="SAM" id="SignalP"/>
    </source>
</evidence>
<evidence type="ECO:0000313" key="2">
    <source>
        <dbReference type="EMBL" id="MBS3021107.1"/>
    </source>
</evidence>
<accession>A0ABS5LXR5</accession>
<organism evidence="2 3">
    <name type="scientific">Comamonas brasiliensis</name>
    <dbReference type="NCBI Taxonomy" id="1812482"/>
    <lineage>
        <taxon>Bacteria</taxon>
        <taxon>Pseudomonadati</taxon>
        <taxon>Pseudomonadota</taxon>
        <taxon>Betaproteobacteria</taxon>
        <taxon>Burkholderiales</taxon>
        <taxon>Comamonadaceae</taxon>
        <taxon>Comamonas</taxon>
    </lineage>
</organism>
<dbReference type="RefSeq" id="WP_211458505.1">
    <property type="nucleotide sequence ID" value="NZ_JAANES010000005.1"/>
</dbReference>
<comment type="caution">
    <text evidence="2">The sequence shown here is derived from an EMBL/GenBank/DDBJ whole genome shotgun (WGS) entry which is preliminary data.</text>
</comment>
<sequence>MNKHARTCGLLTGMLLLACNIQAQPSDTASGYVLGGLDASNDSDGFNEFKPWAQYEAANGWGLRAGWQRYRMDSWSATGQSLFATHSQKNKSWSSQARLGVNSSAGHDNLVGAWDANYQLVPSTAVGLSAERDIVNSRRGIQQGLTSTSLLGVLDHQFLPSLSVGAAFGSTWFSDNNRRDILRTRWTLTLSEDQGWYLYALTRHYRNSQPYGGNYFAPERFREAALGVMWKKAITDGLVLSVNADAGRQYIDGEGQQLWHAGMFLSSPHRAAVQWKVGLTSSQDHASALSSGGSGYRYTSLVAFMRLPF</sequence>
<feature type="chain" id="PRO_5045403301" evidence="1">
    <location>
        <begin position="24"/>
        <end position="309"/>
    </location>
</feature>
<reference evidence="2 3" key="1">
    <citation type="submission" date="2020-03" db="EMBL/GenBank/DDBJ databases">
        <title>The role of nitrogen metabolism on polyethylene biodegradation.</title>
        <authorList>
            <person name="Peixoto J."/>
            <person name="Vizzotto C.S."/>
            <person name="Ramos A."/>
            <person name="Alves G."/>
            <person name="Steindorff A."/>
            <person name="Kruger R."/>
        </authorList>
    </citation>
    <scope>NUCLEOTIDE SEQUENCE [LARGE SCALE GENOMIC DNA]</scope>
    <source>
        <strain evidence="2 3">PE63</strain>
    </source>
</reference>
<dbReference type="Proteomes" id="UP001647436">
    <property type="component" value="Unassembled WGS sequence"/>
</dbReference>
<proteinExistence type="predicted"/>